<feature type="compositionally biased region" description="Low complexity" evidence="5">
    <location>
        <begin position="270"/>
        <end position="297"/>
    </location>
</feature>
<dbReference type="Proteomes" id="UP001140510">
    <property type="component" value="Unassembled WGS sequence"/>
</dbReference>
<feature type="signal peptide" evidence="7">
    <location>
        <begin position="1"/>
        <end position="25"/>
    </location>
</feature>
<evidence type="ECO:0000256" key="3">
    <source>
        <dbReference type="ARBA" id="ARBA00022989"/>
    </source>
</evidence>
<proteinExistence type="predicted"/>
<dbReference type="OrthoDB" id="2110578at2759"/>
<evidence type="ECO:0000256" key="4">
    <source>
        <dbReference type="ARBA" id="ARBA00023136"/>
    </source>
</evidence>
<keyword evidence="3 6" id="KW-1133">Transmembrane helix</keyword>
<dbReference type="PANTHER" id="PTHR15549">
    <property type="entry name" value="PAIRED IMMUNOGLOBULIN-LIKE TYPE 2 RECEPTOR"/>
    <property type="match status" value="1"/>
</dbReference>
<evidence type="ECO:0000256" key="2">
    <source>
        <dbReference type="ARBA" id="ARBA00022692"/>
    </source>
</evidence>
<evidence type="ECO:0000256" key="7">
    <source>
        <dbReference type="SAM" id="SignalP"/>
    </source>
</evidence>
<feature type="region of interest" description="Disordered" evidence="5">
    <location>
        <begin position="270"/>
        <end position="302"/>
    </location>
</feature>
<feature type="compositionally biased region" description="Polar residues" evidence="5">
    <location>
        <begin position="457"/>
        <end position="468"/>
    </location>
</feature>
<dbReference type="GO" id="GO:0071944">
    <property type="term" value="C:cell periphery"/>
    <property type="evidence" value="ECO:0007669"/>
    <property type="project" value="UniProtKB-ARBA"/>
</dbReference>
<evidence type="ECO:0000256" key="1">
    <source>
        <dbReference type="ARBA" id="ARBA00004167"/>
    </source>
</evidence>
<comment type="caution">
    <text evidence="8">The sequence shown here is derived from an EMBL/GenBank/DDBJ whole genome shotgun (WGS) entry which is preliminary data.</text>
</comment>
<feature type="chain" id="PRO_5040771429" evidence="7">
    <location>
        <begin position="26"/>
        <end position="468"/>
    </location>
</feature>
<dbReference type="PANTHER" id="PTHR15549:SF33">
    <property type="entry name" value="MEMBRANE PROTEIN WSC4, PUTATIVE (AFU_ORTHOLOGUE AFUA_5G09020)-RELATED"/>
    <property type="match status" value="1"/>
</dbReference>
<dbReference type="AlphaFoldDB" id="A0A9W9D472"/>
<dbReference type="EMBL" id="JAPEVA010000079">
    <property type="protein sequence ID" value="KAJ4401094.1"/>
    <property type="molecule type" value="Genomic_DNA"/>
</dbReference>
<evidence type="ECO:0000256" key="6">
    <source>
        <dbReference type="SAM" id="Phobius"/>
    </source>
</evidence>
<reference evidence="8" key="1">
    <citation type="submission" date="2022-10" db="EMBL/GenBank/DDBJ databases">
        <title>Tapping the CABI collections for fungal endophytes: first genome assemblies for Collariella, Neodidymelliopsis, Ascochyta clinopodiicola, Didymella pomorum, Didymosphaeria variabile, Neocosmospora piperis and Neocucurbitaria cava.</title>
        <authorList>
            <person name="Hill R."/>
        </authorList>
    </citation>
    <scope>NUCLEOTIDE SEQUENCE</scope>
    <source>
        <strain evidence="8">IMI 355091</strain>
    </source>
</reference>
<sequence>MIASTGCRLAIFLICFSFLFNFVVSQRPTNASVCDYYAQAQFGANSSDAQLNWIQSVVSLAFDGGSTLNNVSSDLTGILRPGKFNNIEIDLLQYFNGSTKSTNVNNAAIGVNWLDDGGAAPLAAFLAGDIQALNLDRDKNQYHLFSNFFVGFARSFGCTLPPPPLPKTNGPVSLAYAHKFMNLDYNQLGYFINQLSLAAVHYGASAQDADTFRSSMNNRFNVRCAPAFSSNPANPPQLMSLCQNETCPLAVPVSDCAAYVNLTASGTTNSNPTTVTSVATTTATSSQTGTNTGSPSGAGSADPNKLSTGTIAGIAIGGAAVLLIAIIALVYFRRRRGPSAAATGPAPEPNWNQHGFSTSTTQPPSVNSPKNAHVSYYSAGQHPDARLRAASPDSQGYHYSSGRPSEIWSPVPVEMEGTQSAQSVYGMSPAAQNGEWSKPQRHSEGVPTPGQERYVQQRWSDANMRSGT</sequence>
<keyword evidence="9" id="KW-1185">Reference proteome</keyword>
<comment type="subcellular location">
    <subcellularLocation>
        <location evidence="1">Membrane</location>
        <topology evidence="1">Single-pass membrane protein</topology>
    </subcellularLocation>
</comment>
<feature type="compositionally biased region" description="Polar residues" evidence="5">
    <location>
        <begin position="350"/>
        <end position="370"/>
    </location>
</feature>
<organism evidence="8 9">
    <name type="scientific">Didymella pomorum</name>
    <dbReference type="NCBI Taxonomy" id="749634"/>
    <lineage>
        <taxon>Eukaryota</taxon>
        <taxon>Fungi</taxon>
        <taxon>Dikarya</taxon>
        <taxon>Ascomycota</taxon>
        <taxon>Pezizomycotina</taxon>
        <taxon>Dothideomycetes</taxon>
        <taxon>Pleosporomycetidae</taxon>
        <taxon>Pleosporales</taxon>
        <taxon>Pleosporineae</taxon>
        <taxon>Didymellaceae</taxon>
        <taxon>Didymella</taxon>
    </lineage>
</organism>
<dbReference type="GO" id="GO:0016020">
    <property type="term" value="C:membrane"/>
    <property type="evidence" value="ECO:0007669"/>
    <property type="project" value="UniProtKB-SubCell"/>
</dbReference>
<keyword evidence="2 6" id="KW-0812">Transmembrane</keyword>
<keyword evidence="7" id="KW-0732">Signal</keyword>
<evidence type="ECO:0000313" key="9">
    <source>
        <dbReference type="Proteomes" id="UP001140510"/>
    </source>
</evidence>
<feature type="region of interest" description="Disordered" evidence="5">
    <location>
        <begin position="338"/>
        <end position="468"/>
    </location>
</feature>
<dbReference type="InterPro" id="IPR051694">
    <property type="entry name" value="Immunoregulatory_rcpt-like"/>
</dbReference>
<evidence type="ECO:0000313" key="8">
    <source>
        <dbReference type="EMBL" id="KAJ4401094.1"/>
    </source>
</evidence>
<feature type="compositionally biased region" description="Polar residues" evidence="5">
    <location>
        <begin position="417"/>
        <end position="435"/>
    </location>
</feature>
<accession>A0A9W9D472</accession>
<keyword evidence="4 6" id="KW-0472">Membrane</keyword>
<name>A0A9W9D472_9PLEO</name>
<feature type="transmembrane region" description="Helical" evidence="6">
    <location>
        <begin position="311"/>
        <end position="332"/>
    </location>
</feature>
<protein>
    <submittedName>
        <fullName evidence="8">Uncharacterized protein</fullName>
    </submittedName>
</protein>
<gene>
    <name evidence="8" type="ORF">N0V91_008236</name>
</gene>
<evidence type="ECO:0000256" key="5">
    <source>
        <dbReference type="SAM" id="MobiDB-lite"/>
    </source>
</evidence>